<proteinExistence type="predicted"/>
<gene>
    <name evidence="1" type="ORF">H4683_003171</name>
</gene>
<reference evidence="1" key="1">
    <citation type="submission" date="2020-10" db="EMBL/GenBank/DDBJ databases">
        <title>Genomic Encyclopedia of Type Strains, Phase IV (KMG-IV): sequencing the most valuable type-strain genomes for metagenomic binning, comparative biology and taxonomic classification.</title>
        <authorList>
            <person name="Goeker M."/>
        </authorList>
    </citation>
    <scope>NUCLEOTIDE SEQUENCE</scope>
    <source>
        <strain evidence="1">DSM 13886</strain>
    </source>
</reference>
<dbReference type="Proteomes" id="UP000658225">
    <property type="component" value="Unassembled WGS sequence"/>
</dbReference>
<comment type="caution">
    <text evidence="1">The sequence shown here is derived from an EMBL/GenBank/DDBJ whole genome shotgun (WGS) entry which is preliminary data.</text>
</comment>
<evidence type="ECO:0000313" key="2">
    <source>
        <dbReference type="Proteomes" id="UP000658225"/>
    </source>
</evidence>
<protein>
    <submittedName>
        <fullName evidence="1">Uncharacterized protein</fullName>
    </submittedName>
</protein>
<dbReference type="EMBL" id="JADBEL010000020">
    <property type="protein sequence ID" value="MBE1556050.1"/>
    <property type="molecule type" value="Genomic_DNA"/>
</dbReference>
<accession>A0A927RE75</accession>
<dbReference type="AlphaFoldDB" id="A0A927RE75"/>
<evidence type="ECO:0000313" key="1">
    <source>
        <dbReference type="EMBL" id="MBE1556050.1"/>
    </source>
</evidence>
<keyword evidence="2" id="KW-1185">Reference proteome</keyword>
<name>A0A927RE75_9BACL</name>
<organism evidence="1 2">
    <name type="scientific">Sporosarcina limicola</name>
    <dbReference type="NCBI Taxonomy" id="34101"/>
    <lineage>
        <taxon>Bacteria</taxon>
        <taxon>Bacillati</taxon>
        <taxon>Bacillota</taxon>
        <taxon>Bacilli</taxon>
        <taxon>Bacillales</taxon>
        <taxon>Caryophanaceae</taxon>
        <taxon>Sporosarcina</taxon>
    </lineage>
</organism>
<sequence>MVRRLLAIDMDIGIVAKLTELDEECVIEIQKKML</sequence>